<comment type="caution">
    <text evidence="4">The sequence shown here is derived from an EMBL/GenBank/DDBJ whole genome shotgun (WGS) entry which is preliminary data.</text>
</comment>
<dbReference type="InterPro" id="IPR023213">
    <property type="entry name" value="CAT-like_dom_sf"/>
</dbReference>
<sequence length="463" mass="48991">MAIPHFDLEIASRTLVRASRPPPGFPAVLAVSNLDLVLGPFPIFLISIYAAPAAGLDAVVSAVRAALPSYLSSFFPFAGRIVRDPETNIPAVACTNAGAELVVADAAVPLAAVDFSEVDASLGLIQIPFDASLPLSVQVVRFACGGFALTVATTHLLADGRAFAVLLTALAETVRDGRPSRDPVFDRSLFLPRARHGGNAAAATLDAEFARFAPEAMVNPLLAAAMRRLLYRVDASDLAALQTSASSGARRASRFVALCAHVWKLLARAVGDADPRCRMAWIVEGRKVVEPTDGALDRYVGNVVTYASREAGVDDLLRAPLADVAATVRAGIAPVMRRGRFEELADWMEERKAAFKDGGKWTEEVNLGLGCPTLVISALLPFKIDGDLGFGQPRLVMPWIRHGRLGSASMTAVPNPSGDGSWFIAGSRLWPRLVEVVESDPGSLLKPVTAASLGLAMPAGSRL</sequence>
<dbReference type="Pfam" id="PF02458">
    <property type="entry name" value="Transferase"/>
    <property type="match status" value="1"/>
</dbReference>
<dbReference type="AlphaFoldDB" id="A0AAV5F400"/>
<keyword evidence="3" id="KW-0012">Acyltransferase</keyword>
<evidence type="ECO:0000256" key="3">
    <source>
        <dbReference type="ARBA" id="ARBA00023315"/>
    </source>
</evidence>
<keyword evidence="5" id="KW-1185">Reference proteome</keyword>
<evidence type="ECO:0000313" key="4">
    <source>
        <dbReference type="EMBL" id="GJN29631.1"/>
    </source>
</evidence>
<evidence type="ECO:0000313" key="5">
    <source>
        <dbReference type="Proteomes" id="UP001054889"/>
    </source>
</evidence>
<accession>A0AAV5F400</accession>
<gene>
    <name evidence="4" type="primary">gb17880</name>
    <name evidence="4" type="ORF">PR202_gb17880</name>
</gene>
<keyword evidence="2" id="KW-0808">Transferase</keyword>
<dbReference type="PANTHER" id="PTHR31642">
    <property type="entry name" value="TRICHOTHECENE 3-O-ACETYLTRANSFERASE"/>
    <property type="match status" value="1"/>
</dbReference>
<dbReference type="Gene3D" id="3.30.559.10">
    <property type="entry name" value="Chloramphenicol acetyltransferase-like domain"/>
    <property type="match status" value="2"/>
</dbReference>
<name>A0AAV5F400_ELECO</name>
<reference evidence="4" key="1">
    <citation type="journal article" date="2018" name="DNA Res.">
        <title>Multiple hybrid de novo genome assembly of finger millet, an orphan allotetraploid crop.</title>
        <authorList>
            <person name="Hatakeyama M."/>
            <person name="Aluri S."/>
            <person name="Balachadran M.T."/>
            <person name="Sivarajan S.R."/>
            <person name="Patrignani A."/>
            <person name="Gruter S."/>
            <person name="Poveda L."/>
            <person name="Shimizu-Inatsugi R."/>
            <person name="Baeten J."/>
            <person name="Francoijs K.J."/>
            <person name="Nataraja K.N."/>
            <person name="Reddy Y.A.N."/>
            <person name="Phadnis S."/>
            <person name="Ravikumar R.L."/>
            <person name="Schlapbach R."/>
            <person name="Sreeman S.M."/>
            <person name="Shimizu K.K."/>
        </authorList>
    </citation>
    <scope>NUCLEOTIDE SEQUENCE</scope>
</reference>
<dbReference type="EMBL" id="BQKI01000081">
    <property type="protein sequence ID" value="GJN29631.1"/>
    <property type="molecule type" value="Genomic_DNA"/>
</dbReference>
<dbReference type="PANTHER" id="PTHR31642:SF28">
    <property type="entry name" value="OS06G0150600 PROTEIN"/>
    <property type="match status" value="1"/>
</dbReference>
<proteinExistence type="inferred from homology"/>
<dbReference type="InterPro" id="IPR050317">
    <property type="entry name" value="Plant_Fungal_Acyltransferase"/>
</dbReference>
<reference evidence="4" key="2">
    <citation type="submission" date="2021-12" db="EMBL/GenBank/DDBJ databases">
        <title>Resequencing data analysis of finger millet.</title>
        <authorList>
            <person name="Hatakeyama M."/>
            <person name="Aluri S."/>
            <person name="Balachadran M.T."/>
            <person name="Sivarajan S.R."/>
            <person name="Poveda L."/>
            <person name="Shimizu-Inatsugi R."/>
            <person name="Schlapbach R."/>
            <person name="Sreeman S.M."/>
            <person name="Shimizu K.K."/>
        </authorList>
    </citation>
    <scope>NUCLEOTIDE SEQUENCE</scope>
</reference>
<comment type="similarity">
    <text evidence="1">Belongs to the plant acyltransferase family.</text>
</comment>
<dbReference type="GO" id="GO:0016747">
    <property type="term" value="F:acyltransferase activity, transferring groups other than amino-acyl groups"/>
    <property type="evidence" value="ECO:0007669"/>
    <property type="project" value="UniProtKB-ARBA"/>
</dbReference>
<evidence type="ECO:0000256" key="2">
    <source>
        <dbReference type="ARBA" id="ARBA00022679"/>
    </source>
</evidence>
<dbReference type="Proteomes" id="UP001054889">
    <property type="component" value="Unassembled WGS sequence"/>
</dbReference>
<evidence type="ECO:0000256" key="1">
    <source>
        <dbReference type="ARBA" id="ARBA00009861"/>
    </source>
</evidence>
<protein>
    <submittedName>
        <fullName evidence="4">Uncharacterized protein</fullName>
    </submittedName>
</protein>
<organism evidence="4 5">
    <name type="scientific">Eleusine coracana subsp. coracana</name>
    <dbReference type="NCBI Taxonomy" id="191504"/>
    <lineage>
        <taxon>Eukaryota</taxon>
        <taxon>Viridiplantae</taxon>
        <taxon>Streptophyta</taxon>
        <taxon>Embryophyta</taxon>
        <taxon>Tracheophyta</taxon>
        <taxon>Spermatophyta</taxon>
        <taxon>Magnoliopsida</taxon>
        <taxon>Liliopsida</taxon>
        <taxon>Poales</taxon>
        <taxon>Poaceae</taxon>
        <taxon>PACMAD clade</taxon>
        <taxon>Chloridoideae</taxon>
        <taxon>Cynodonteae</taxon>
        <taxon>Eleusininae</taxon>
        <taxon>Eleusine</taxon>
    </lineage>
</organism>